<evidence type="ECO:0000256" key="8">
    <source>
        <dbReference type="ARBA" id="ARBA00023136"/>
    </source>
</evidence>
<gene>
    <name evidence="14" type="ORF">OLW01_10340</name>
</gene>
<dbReference type="SUPFAM" id="SSF54523">
    <property type="entry name" value="Pili subunits"/>
    <property type="match status" value="1"/>
</dbReference>
<proteinExistence type="inferred from homology"/>
<evidence type="ECO:0000259" key="13">
    <source>
        <dbReference type="Pfam" id="PF12019"/>
    </source>
</evidence>
<keyword evidence="5" id="KW-0997">Cell inner membrane</keyword>
<evidence type="ECO:0000256" key="6">
    <source>
        <dbReference type="ARBA" id="ARBA00022692"/>
    </source>
</evidence>
<reference evidence="14" key="1">
    <citation type="submission" date="2022-10" db="EMBL/GenBank/DDBJ databases">
        <title>Catenovulum adriacola sp. nov. isolated in the Harbour of Susak.</title>
        <authorList>
            <person name="Schoch T."/>
            <person name="Reich S.J."/>
            <person name="Stoeferle S."/>
            <person name="Flaiz M."/>
            <person name="Kazda M."/>
            <person name="Riedel C.U."/>
            <person name="Duerre P."/>
        </authorList>
    </citation>
    <scope>NUCLEOTIDE SEQUENCE</scope>
    <source>
        <strain evidence="14">TS8</strain>
    </source>
</reference>
<accession>A0ABY7AMJ5</accession>
<evidence type="ECO:0000256" key="10">
    <source>
        <dbReference type="ARBA" id="ARBA00030775"/>
    </source>
</evidence>
<protein>
    <recommendedName>
        <fullName evidence="2">Type II secretion system protein H</fullName>
    </recommendedName>
    <alternativeName>
        <fullName evidence="10">General secretion pathway protein H</fullName>
    </alternativeName>
</protein>
<feature type="region of interest" description="Disordered" evidence="11">
    <location>
        <begin position="176"/>
        <end position="200"/>
    </location>
</feature>
<dbReference type="NCBIfam" id="TIGR02532">
    <property type="entry name" value="IV_pilin_GFxxxE"/>
    <property type="match status" value="1"/>
</dbReference>
<evidence type="ECO:0000256" key="2">
    <source>
        <dbReference type="ARBA" id="ARBA00021549"/>
    </source>
</evidence>
<dbReference type="InterPro" id="IPR012902">
    <property type="entry name" value="N_methyl_site"/>
</dbReference>
<keyword evidence="7 12" id="KW-1133">Transmembrane helix</keyword>
<evidence type="ECO:0000256" key="1">
    <source>
        <dbReference type="ARBA" id="ARBA00004377"/>
    </source>
</evidence>
<comment type="similarity">
    <text evidence="9">Belongs to the GSP H family.</text>
</comment>
<evidence type="ECO:0000313" key="14">
    <source>
        <dbReference type="EMBL" id="WAJ69559.1"/>
    </source>
</evidence>
<keyword evidence="4" id="KW-0488">Methylation</keyword>
<dbReference type="Gene3D" id="3.55.40.10">
    <property type="entry name" value="minor pseudopilin epsh domain"/>
    <property type="match status" value="1"/>
</dbReference>
<feature type="transmembrane region" description="Helical" evidence="12">
    <location>
        <begin position="21"/>
        <end position="40"/>
    </location>
</feature>
<evidence type="ECO:0000313" key="15">
    <source>
        <dbReference type="Proteomes" id="UP001163726"/>
    </source>
</evidence>
<keyword evidence="6 12" id="KW-0812">Transmembrane</keyword>
<feature type="compositionally biased region" description="Polar residues" evidence="11">
    <location>
        <begin position="191"/>
        <end position="200"/>
    </location>
</feature>
<name>A0ABY7AMJ5_9ALTE</name>
<comment type="subcellular location">
    <subcellularLocation>
        <location evidence="1">Cell inner membrane</location>
        <topology evidence="1">Single-pass membrane protein</topology>
    </subcellularLocation>
</comment>
<evidence type="ECO:0000256" key="11">
    <source>
        <dbReference type="SAM" id="MobiDB-lite"/>
    </source>
</evidence>
<dbReference type="InterPro" id="IPR045584">
    <property type="entry name" value="Pilin-like"/>
</dbReference>
<evidence type="ECO:0000256" key="3">
    <source>
        <dbReference type="ARBA" id="ARBA00022475"/>
    </source>
</evidence>
<dbReference type="EMBL" id="CP109965">
    <property type="protein sequence ID" value="WAJ69559.1"/>
    <property type="molecule type" value="Genomic_DNA"/>
</dbReference>
<evidence type="ECO:0000256" key="4">
    <source>
        <dbReference type="ARBA" id="ARBA00022481"/>
    </source>
</evidence>
<evidence type="ECO:0000256" key="5">
    <source>
        <dbReference type="ARBA" id="ARBA00022519"/>
    </source>
</evidence>
<keyword evidence="8 12" id="KW-0472">Membrane</keyword>
<keyword evidence="3" id="KW-1003">Cell membrane</keyword>
<dbReference type="Proteomes" id="UP001163726">
    <property type="component" value="Chromosome"/>
</dbReference>
<evidence type="ECO:0000256" key="9">
    <source>
        <dbReference type="ARBA" id="ARBA00025772"/>
    </source>
</evidence>
<sequence>MIAIAQCSNIKLQKAFTLLELMVSLAVVAIIMTLGIPSLLDTLVTNRVNTAIVSLNKDIISARNFAVSYENNVTICHLNSSKQCDKNWSQGYSIFIDTNANNIFDAADDQILLNRNQINSKDTLIFTDGNSVQFSFDGTVLTQFSDENLAAFKYCPNVADSENYARAVMLNLSGRPRTSKDIDNDNKDELNGNNDHITCS</sequence>
<evidence type="ECO:0000256" key="7">
    <source>
        <dbReference type="ARBA" id="ARBA00022989"/>
    </source>
</evidence>
<dbReference type="Pfam" id="PF07963">
    <property type="entry name" value="N_methyl"/>
    <property type="match status" value="1"/>
</dbReference>
<organism evidence="14 15">
    <name type="scientific">Catenovulum adriaticum</name>
    <dbReference type="NCBI Taxonomy" id="2984846"/>
    <lineage>
        <taxon>Bacteria</taxon>
        <taxon>Pseudomonadati</taxon>
        <taxon>Pseudomonadota</taxon>
        <taxon>Gammaproteobacteria</taxon>
        <taxon>Alteromonadales</taxon>
        <taxon>Alteromonadaceae</taxon>
        <taxon>Catenovulum</taxon>
    </lineage>
</organism>
<feature type="compositionally biased region" description="Basic and acidic residues" evidence="11">
    <location>
        <begin position="178"/>
        <end position="190"/>
    </location>
</feature>
<keyword evidence="15" id="KW-1185">Reference proteome</keyword>
<evidence type="ECO:0000256" key="12">
    <source>
        <dbReference type="SAM" id="Phobius"/>
    </source>
</evidence>
<dbReference type="RefSeq" id="WP_268073832.1">
    <property type="nucleotide sequence ID" value="NZ_CP109965.1"/>
</dbReference>
<dbReference type="Pfam" id="PF12019">
    <property type="entry name" value="GspH"/>
    <property type="match status" value="1"/>
</dbReference>
<feature type="domain" description="General secretion pathway GspH" evidence="13">
    <location>
        <begin position="54"/>
        <end position="174"/>
    </location>
</feature>
<dbReference type="InterPro" id="IPR022346">
    <property type="entry name" value="T2SS_GspH"/>
</dbReference>